<name>A0A239IIS5_9ACTN</name>
<evidence type="ECO:0000313" key="5">
    <source>
        <dbReference type="EMBL" id="SNS93465.1"/>
    </source>
</evidence>
<protein>
    <submittedName>
        <fullName evidence="5">S-adenosylmethionine:tRNA ribosyltransferase-isomerase</fullName>
    </submittedName>
</protein>
<gene>
    <name evidence="5" type="ORF">SAMN04488107_4353</name>
</gene>
<keyword evidence="3" id="KW-0949">S-adenosyl-L-methionine</keyword>
<dbReference type="AlphaFoldDB" id="A0A239IIS5"/>
<keyword evidence="2 5" id="KW-0808">Transferase</keyword>
<dbReference type="InterPro" id="IPR036100">
    <property type="entry name" value="QueA_sf"/>
</dbReference>
<dbReference type="PANTHER" id="PTHR30307:SF0">
    <property type="entry name" value="S-ADENOSYLMETHIONINE:TRNA RIBOSYLTRANSFERASE-ISOMERASE"/>
    <property type="match status" value="1"/>
</dbReference>
<dbReference type="InterPro" id="IPR042118">
    <property type="entry name" value="QueA_dom1"/>
</dbReference>
<organism evidence="5 6">
    <name type="scientific">Geodermatophilus saharensis</name>
    <dbReference type="NCBI Taxonomy" id="1137994"/>
    <lineage>
        <taxon>Bacteria</taxon>
        <taxon>Bacillati</taxon>
        <taxon>Actinomycetota</taxon>
        <taxon>Actinomycetes</taxon>
        <taxon>Geodermatophilales</taxon>
        <taxon>Geodermatophilaceae</taxon>
        <taxon>Geodermatophilus</taxon>
    </lineage>
</organism>
<dbReference type="GO" id="GO:0008616">
    <property type="term" value="P:tRNA queuosine(34) biosynthetic process"/>
    <property type="evidence" value="ECO:0007669"/>
    <property type="project" value="UniProtKB-KW"/>
</dbReference>
<dbReference type="InterPro" id="IPR003699">
    <property type="entry name" value="QueA"/>
</dbReference>
<reference evidence="6" key="1">
    <citation type="submission" date="2017-06" db="EMBL/GenBank/DDBJ databases">
        <authorList>
            <person name="Varghese N."/>
            <person name="Submissions S."/>
        </authorList>
    </citation>
    <scope>NUCLEOTIDE SEQUENCE [LARGE SCALE GENOMIC DNA]</scope>
    <source>
        <strain evidence="6">DSM 45423</strain>
    </source>
</reference>
<dbReference type="RefSeq" id="WP_089405997.1">
    <property type="nucleotide sequence ID" value="NZ_FZOH01000011.1"/>
</dbReference>
<dbReference type="GO" id="GO:0051075">
    <property type="term" value="F:S-adenosylmethionine:tRNA ribosyltransferase-isomerase activity"/>
    <property type="evidence" value="ECO:0007669"/>
    <property type="project" value="TreeGrafter"/>
</dbReference>
<dbReference type="SUPFAM" id="SSF111337">
    <property type="entry name" value="QueA-like"/>
    <property type="match status" value="1"/>
</dbReference>
<evidence type="ECO:0000256" key="1">
    <source>
        <dbReference type="ARBA" id="ARBA00022490"/>
    </source>
</evidence>
<dbReference type="PANTHER" id="PTHR30307">
    <property type="entry name" value="S-ADENOSYLMETHIONINE:TRNA RIBOSYLTRANSFERASE-ISOMERASE"/>
    <property type="match status" value="1"/>
</dbReference>
<dbReference type="Proteomes" id="UP000198386">
    <property type="component" value="Unassembled WGS sequence"/>
</dbReference>
<evidence type="ECO:0000256" key="3">
    <source>
        <dbReference type="ARBA" id="ARBA00022691"/>
    </source>
</evidence>
<keyword evidence="4" id="KW-0671">Queuosine biosynthesis</keyword>
<evidence type="ECO:0000256" key="2">
    <source>
        <dbReference type="ARBA" id="ARBA00022679"/>
    </source>
</evidence>
<sequence>MTALLPMGTPATVPPERRGLARDGVRLLAVAPGRTTSAHFSDLPDLLDPGDLLVVNTSATLPARLTARRADGATTPLHVSTTLDDGSWVVEVRRRTDDGPETGLEPGAALDLPGGVRLVLRDGFPDPAAPRRLWRAHATPAVGVPAYLARYGRPVHYAHLTAPVSLADVRNVYATEPGSAENASAGRPFTDRLLVRLVARGVPVVPLVLHAGVSSPELHEPPAPERYRVPEVTARLVTATRAAGRRVVAVGTTVTRALETVTGDDGVTRPGEGWTDLVLGPDRPARAVSGLLTGLHEPEASHVLLLEAVAGPELVARGYRAAVDGGYLWHEFGDSMLFLPGGGPATDRRG</sequence>
<evidence type="ECO:0000313" key="6">
    <source>
        <dbReference type="Proteomes" id="UP000198386"/>
    </source>
</evidence>
<dbReference type="OrthoDB" id="9783887at2"/>
<dbReference type="Gene3D" id="3.40.1780.10">
    <property type="entry name" value="QueA-like"/>
    <property type="match status" value="1"/>
</dbReference>
<keyword evidence="5" id="KW-0413">Isomerase</keyword>
<proteinExistence type="predicted"/>
<dbReference type="InterPro" id="IPR042119">
    <property type="entry name" value="QueA_dom2"/>
</dbReference>
<dbReference type="Gene3D" id="2.40.10.240">
    <property type="entry name" value="QueA-like"/>
    <property type="match status" value="1"/>
</dbReference>
<dbReference type="EMBL" id="FZOH01000011">
    <property type="protein sequence ID" value="SNS93465.1"/>
    <property type="molecule type" value="Genomic_DNA"/>
</dbReference>
<keyword evidence="6" id="KW-1185">Reference proteome</keyword>
<keyword evidence="1" id="KW-0963">Cytoplasm</keyword>
<dbReference type="Pfam" id="PF02547">
    <property type="entry name" value="Queuosine_synth"/>
    <property type="match status" value="1"/>
</dbReference>
<accession>A0A239IIS5</accession>
<evidence type="ECO:0000256" key="4">
    <source>
        <dbReference type="ARBA" id="ARBA00022785"/>
    </source>
</evidence>